<organism evidence="3 4">
    <name type="scientific">Metallosphaera cuprina (strain Ar-4)</name>
    <dbReference type="NCBI Taxonomy" id="1006006"/>
    <lineage>
        <taxon>Archaea</taxon>
        <taxon>Thermoproteota</taxon>
        <taxon>Thermoprotei</taxon>
        <taxon>Sulfolobales</taxon>
        <taxon>Sulfolobaceae</taxon>
        <taxon>Metallosphaera</taxon>
    </lineage>
</organism>
<dbReference type="OrthoDB" id="7531at2157"/>
<dbReference type="EMBL" id="CP002656">
    <property type="protein sequence ID" value="AEB94275.1"/>
    <property type="molecule type" value="Genomic_DNA"/>
</dbReference>
<evidence type="ECO:0000313" key="4">
    <source>
        <dbReference type="Proteomes" id="UP000007812"/>
    </source>
</evidence>
<name>F4FYF6_METCR</name>
<keyword evidence="4" id="KW-1185">Reference proteome</keyword>
<dbReference type="KEGG" id="mcn:Mcup_0166"/>
<reference evidence="3 4" key="1">
    <citation type="journal article" date="2011" name="J. Bacteriol.">
        <title>Complete genome sequence of Metallosphaera cuprina, a metal sulfide-oxidizing archaeon from a hot spring.</title>
        <authorList>
            <person name="Liu L.J."/>
            <person name="You X.Y."/>
            <person name="Zheng H."/>
            <person name="Wang S."/>
            <person name="Jiang C.Y."/>
            <person name="Liu S.J."/>
        </authorList>
    </citation>
    <scope>NUCLEOTIDE SEQUENCE [LARGE SCALE GENOMIC DNA]</scope>
    <source>
        <strain evidence="3 4">Ar-4</strain>
    </source>
</reference>
<dbReference type="eggNOG" id="arCOG01648">
    <property type="taxonomic scope" value="Archaea"/>
</dbReference>
<gene>
    <name evidence="3" type="ordered locus">Mcup_0166</name>
</gene>
<evidence type="ECO:0000256" key="1">
    <source>
        <dbReference type="ARBA" id="ARBA00022801"/>
    </source>
</evidence>
<proteinExistence type="predicted"/>
<dbReference type="GO" id="GO:0016020">
    <property type="term" value="C:membrane"/>
    <property type="evidence" value="ECO:0007669"/>
    <property type="project" value="TreeGrafter"/>
</dbReference>
<dbReference type="Pfam" id="PF00561">
    <property type="entry name" value="Abhydrolase_1"/>
    <property type="match status" value="1"/>
</dbReference>
<dbReference type="InterPro" id="IPR029058">
    <property type="entry name" value="AB_hydrolase_fold"/>
</dbReference>
<dbReference type="GO" id="GO:0016787">
    <property type="term" value="F:hydrolase activity"/>
    <property type="evidence" value="ECO:0007669"/>
    <property type="project" value="UniProtKB-KW"/>
</dbReference>
<keyword evidence="1 3" id="KW-0378">Hydrolase</keyword>
<accession>F4FYF6</accession>
<feature type="domain" description="AB hydrolase-1" evidence="2">
    <location>
        <begin position="16"/>
        <end position="234"/>
    </location>
</feature>
<evidence type="ECO:0000259" key="2">
    <source>
        <dbReference type="Pfam" id="PF00561"/>
    </source>
</evidence>
<dbReference type="InterPro" id="IPR050266">
    <property type="entry name" value="AB_hydrolase_sf"/>
</dbReference>
<dbReference type="STRING" id="1006006.Mcup_0166"/>
<sequence length="245" mass="27680">MANVSINYEVKGEGDPIVLIHHLAGSIESWEKLIVPLSSKHRVIAYDLRGHGNSSVPASPYLISDHTSDLISLLEYLSVKDPVIIGHSIGSLIAIDFSLKRSVKKVVLIGALYKAPDKFSYMRYVDVAVRFGMEGLAYHRRIRGELPSKITDDFENWNRFVRLYRKTSVKGYVNSVYGLLAAPNYEEELSKIEEVVLIYGSNDGLRLNKDVFTRSTKVKYHEIQGAGHFLNLEESEKLLELLNQL</sequence>
<dbReference type="PATRIC" id="fig|1006006.8.peg.167"/>
<evidence type="ECO:0000313" key="3">
    <source>
        <dbReference type="EMBL" id="AEB94275.1"/>
    </source>
</evidence>
<dbReference type="PANTHER" id="PTHR43798:SF31">
    <property type="entry name" value="AB HYDROLASE SUPERFAMILY PROTEIN YCLE"/>
    <property type="match status" value="1"/>
</dbReference>
<dbReference type="PANTHER" id="PTHR43798">
    <property type="entry name" value="MONOACYLGLYCEROL LIPASE"/>
    <property type="match status" value="1"/>
</dbReference>
<dbReference type="Gene3D" id="3.40.50.1820">
    <property type="entry name" value="alpha/beta hydrolase"/>
    <property type="match status" value="1"/>
</dbReference>
<dbReference type="HOGENOM" id="CLU_020336_50_4_2"/>
<dbReference type="InterPro" id="IPR000073">
    <property type="entry name" value="AB_hydrolase_1"/>
</dbReference>
<dbReference type="Proteomes" id="UP000007812">
    <property type="component" value="Chromosome"/>
</dbReference>
<protein>
    <submittedName>
        <fullName evidence="3">Alpha/beta hydrolase fold protein</fullName>
    </submittedName>
</protein>
<dbReference type="SUPFAM" id="SSF53474">
    <property type="entry name" value="alpha/beta-Hydrolases"/>
    <property type="match status" value="1"/>
</dbReference>
<dbReference type="AlphaFoldDB" id="F4FYF6"/>